<sequence>MTEPLDISALLNNGYFPSSRHKTGQYDDTPPLTPSRSDFGSEYSREEPRTTHFVLPVRRGPPPPRPTVEDEDVSLAREHGSPTVDSEDEPPSRGDVEQNPVIMEVHEHNPERRFVIIPNAESSDGKTTDDESPTKKPRADRPIIDEPEEAKEYRRYEPVFDERLSAGEEERRGTRRRSRNDLPPIDTDMRRERKSEHHRTRSAVGGSRPETFTPGPEPPPHEDLLSPDVIKHGSGRRDKEKHYREYGGSGQGQAPVFLHRRSYSNIGDERRGDKYGRRGSISPNSAGRSSSNVEARPSRRRTSNERRPESRYREEYVPTRSNTKDSKTRDAPRRPDGDRPIPPPHKQPTSSVRREDARSSDDSLNNGRDGRHRQDSITMPQEPDRAPSPGKDRQAPLGPRTRGPTLPYIPGGLPPIRSLNPRSSATFPIISSESRDSRLPYPDEDPVPRMAALQGKRESTWSGTDYPSPAVSMPEFPPIDPFGTGVVGTPVTTTSTQKPWQPPAFDPERDGVPLDEGMGYYRRYSEGKGRDGAADFPECQRKEPIAGKMDWLTLVRTDFNICPGCYEGVFARTPYRNEFQPILRPTDKPIACDFGTSPWYRIAWLLTALGEKSDLRLLKRVANEASACRTQPCPGSRRETLPWLTIRDPSRRRPVPNFTVCLQCAKIVETLLPNMEGVFVPLDLGSDISKSVCSLHFTPKRKRFALYFDALETTSHKAISSKRPPNIASLASKLERLSAVEECREDSPVPYGYWHVMQFLPEFTVCGECFDEAVRPKLLDDNLIAKNFYMEKQRLREATCQLYSARMREIFAKACRRNDPKLLEARVRERLEVEADIHGKLVKLDRAGHDKIWTDQQVSKLVEEWKRWE</sequence>
<name>A0ACC0UXT1_9HYPO</name>
<proteinExistence type="predicted"/>
<dbReference type="Proteomes" id="UP001163324">
    <property type="component" value="Chromosome 6"/>
</dbReference>
<evidence type="ECO:0000313" key="1">
    <source>
        <dbReference type="EMBL" id="KAI9898333.1"/>
    </source>
</evidence>
<dbReference type="EMBL" id="CM047945">
    <property type="protein sequence ID" value="KAI9898333.1"/>
    <property type="molecule type" value="Genomic_DNA"/>
</dbReference>
<accession>A0ACC0UXT1</accession>
<comment type="caution">
    <text evidence="1">The sequence shown here is derived from an EMBL/GenBank/DDBJ whole genome shotgun (WGS) entry which is preliminary data.</text>
</comment>
<keyword evidence="2" id="KW-1185">Reference proteome</keyword>
<gene>
    <name evidence="1" type="ORF">N3K66_006693</name>
</gene>
<reference evidence="1" key="1">
    <citation type="submission" date="2022-10" db="EMBL/GenBank/DDBJ databases">
        <title>Complete Genome of Trichothecium roseum strain YXFP-22015, a Plant Pathogen Isolated from Citrus.</title>
        <authorList>
            <person name="Wang Y."/>
            <person name="Zhu L."/>
        </authorList>
    </citation>
    <scope>NUCLEOTIDE SEQUENCE</scope>
    <source>
        <strain evidence="1">YXFP-22015</strain>
    </source>
</reference>
<protein>
    <submittedName>
        <fullName evidence="1">Uncharacterized protein</fullName>
    </submittedName>
</protein>
<evidence type="ECO:0000313" key="2">
    <source>
        <dbReference type="Proteomes" id="UP001163324"/>
    </source>
</evidence>
<organism evidence="1 2">
    <name type="scientific">Trichothecium roseum</name>
    <dbReference type="NCBI Taxonomy" id="47278"/>
    <lineage>
        <taxon>Eukaryota</taxon>
        <taxon>Fungi</taxon>
        <taxon>Dikarya</taxon>
        <taxon>Ascomycota</taxon>
        <taxon>Pezizomycotina</taxon>
        <taxon>Sordariomycetes</taxon>
        <taxon>Hypocreomycetidae</taxon>
        <taxon>Hypocreales</taxon>
        <taxon>Hypocreales incertae sedis</taxon>
        <taxon>Trichothecium</taxon>
    </lineage>
</organism>